<accession>A0ABU8CUR2</accession>
<dbReference type="EMBL" id="JBAMYC010000025">
    <property type="protein sequence ID" value="MEI1252511.1"/>
    <property type="molecule type" value="Genomic_DNA"/>
</dbReference>
<dbReference type="Proteomes" id="UP001531129">
    <property type="component" value="Unassembled WGS sequence"/>
</dbReference>
<evidence type="ECO:0000313" key="2">
    <source>
        <dbReference type="Proteomes" id="UP001531129"/>
    </source>
</evidence>
<evidence type="ECO:0000313" key="1">
    <source>
        <dbReference type="EMBL" id="MEI1252511.1"/>
    </source>
</evidence>
<keyword evidence="2" id="KW-1185">Reference proteome</keyword>
<name>A0ABU8CUR2_9HYPH</name>
<proteinExistence type="predicted"/>
<protein>
    <submittedName>
        <fullName evidence="1">Uncharacterized protein</fullName>
    </submittedName>
</protein>
<sequence>MPRVILNPHVQLCFTAILALLAIGLRPAAGTPKCPPQNELLAKAKIVVEAQVKSLSIGESGFFLAEGVPTRMIRVDLAIKKVIKGKYPGKEAIVYGAPLPPGPLSELTMMALIVGLGGDDTFEWELYRQEITDGVAFFSMNACSYYKFPVYNVGPD</sequence>
<gene>
    <name evidence="1" type="ORF">V8Q02_31590</name>
</gene>
<reference evidence="1 2" key="1">
    <citation type="submission" date="2024-01" db="EMBL/GenBank/DDBJ databases">
        <title>Draft genome sequences of three bacterial strains isolated from Acacia saligna represent a potential new species within the genus Rhizobium.</title>
        <authorList>
            <person name="Tambong J.T."/>
            <person name="Mnasri B."/>
        </authorList>
    </citation>
    <scope>NUCLEOTIDE SEQUENCE [LARGE SCALE GENOMIC DNA]</scope>
    <source>
        <strain evidence="1 2">1AS12I</strain>
    </source>
</reference>
<organism evidence="1 2">
    <name type="scientific">Rhizobium aouanii</name>
    <dbReference type="NCBI Taxonomy" id="3118145"/>
    <lineage>
        <taxon>Bacteria</taxon>
        <taxon>Pseudomonadati</taxon>
        <taxon>Pseudomonadota</taxon>
        <taxon>Alphaproteobacteria</taxon>
        <taxon>Hyphomicrobiales</taxon>
        <taxon>Rhizobiaceae</taxon>
        <taxon>Rhizobium/Agrobacterium group</taxon>
        <taxon>Rhizobium</taxon>
    </lineage>
</organism>
<comment type="caution">
    <text evidence="1">The sequence shown here is derived from an EMBL/GenBank/DDBJ whole genome shotgun (WGS) entry which is preliminary data.</text>
</comment>
<dbReference type="RefSeq" id="WP_170268341.1">
    <property type="nucleotide sequence ID" value="NZ_JBAMYB010000025.1"/>
</dbReference>